<dbReference type="PANTHER" id="PTHR35902">
    <property type="entry name" value="S-LAYER DOMAIN-LIKE PROTEIN-RELATED"/>
    <property type="match status" value="1"/>
</dbReference>
<sequence>MTSKRSITIAAILMVLVASTGASVLTASAAQPNVQISNVTTTPSEPTTGESVTVETTISNLQGGNETVKVTDIYLRTSSSSDTHARVEDTGSVAPGGSLTIPLTTTFESAGEKQLTVHVVVQDESGGHHSYEYPVYIDVSEPDDRAGLSASAGNDSSTTEVELTNYGNTNFSNVEITATTSGNIFGQEYLFDVNPGTSQSTVFDTENVSDETVTFTASYRAAGEDRTVSDTIDPSDDQVSGEIGLTGVETTGSGTSLTVNGEAANVGGTDTESVLISVQDTESVSPTAPSGEYFVGAVDSSEFAAFELTADIDSNVSSIPVEVTYIVDGERTTTTEQIDVASTNASVSGSGNQAAAAAGGQGGQGPPGAGGQPGLPLTELGIGVAVLLVGGVGFMAYRWRQQ</sequence>
<keyword evidence="2" id="KW-1133">Transmembrane helix</keyword>
<feature type="region of interest" description="Disordered" evidence="1">
    <location>
        <begin position="344"/>
        <end position="374"/>
    </location>
</feature>
<dbReference type="Gene3D" id="2.60.40.10">
    <property type="entry name" value="Immunoglobulins"/>
    <property type="match status" value="1"/>
</dbReference>
<comment type="caution">
    <text evidence="3">The sequence shown here is derived from an EMBL/GenBank/DDBJ whole genome shotgun (WGS) entry which is preliminary data.</text>
</comment>
<keyword evidence="2" id="KW-0812">Transmembrane</keyword>
<dbReference type="AlphaFoldDB" id="A0ABD5UMX5"/>
<protein>
    <recommendedName>
        <fullName evidence="5">CARDB domain-containing protein</fullName>
    </recommendedName>
</protein>
<keyword evidence="2" id="KW-0472">Membrane</keyword>
<evidence type="ECO:0000256" key="2">
    <source>
        <dbReference type="SAM" id="Phobius"/>
    </source>
</evidence>
<keyword evidence="4" id="KW-1185">Reference proteome</keyword>
<evidence type="ECO:0008006" key="5">
    <source>
        <dbReference type="Google" id="ProtNLM"/>
    </source>
</evidence>
<dbReference type="RefSeq" id="WP_379765010.1">
    <property type="nucleotide sequence ID" value="NZ_JBHSXI010000001.1"/>
</dbReference>
<dbReference type="Proteomes" id="UP001596333">
    <property type="component" value="Unassembled WGS sequence"/>
</dbReference>
<evidence type="ECO:0000313" key="3">
    <source>
        <dbReference type="EMBL" id="MFC6888221.1"/>
    </source>
</evidence>
<reference evidence="3 4" key="1">
    <citation type="journal article" date="2019" name="Int. J. Syst. Evol. Microbiol.">
        <title>The Global Catalogue of Microorganisms (GCM) 10K type strain sequencing project: providing services to taxonomists for standard genome sequencing and annotation.</title>
        <authorList>
            <consortium name="The Broad Institute Genomics Platform"/>
            <consortium name="The Broad Institute Genome Sequencing Center for Infectious Disease"/>
            <person name="Wu L."/>
            <person name="Ma J."/>
        </authorList>
    </citation>
    <scope>NUCLEOTIDE SEQUENCE [LARGE SCALE GENOMIC DNA]</scope>
    <source>
        <strain evidence="3 4">Y73</strain>
    </source>
</reference>
<proteinExistence type="predicted"/>
<gene>
    <name evidence="3" type="ORF">ACFQEY_04020</name>
</gene>
<feature type="compositionally biased region" description="Gly residues" evidence="1">
    <location>
        <begin position="359"/>
        <end position="373"/>
    </location>
</feature>
<evidence type="ECO:0000313" key="4">
    <source>
        <dbReference type="Proteomes" id="UP001596333"/>
    </source>
</evidence>
<accession>A0ABD5UMX5</accession>
<dbReference type="PANTHER" id="PTHR35902:SF6">
    <property type="entry name" value="CONSERVED WITHIN P. AEROPHILUM"/>
    <property type="match status" value="1"/>
</dbReference>
<evidence type="ECO:0000256" key="1">
    <source>
        <dbReference type="SAM" id="MobiDB-lite"/>
    </source>
</evidence>
<organism evidence="3 4">
    <name type="scientific">Halorubrum trueperi</name>
    <dbReference type="NCBI Taxonomy" id="2004704"/>
    <lineage>
        <taxon>Archaea</taxon>
        <taxon>Methanobacteriati</taxon>
        <taxon>Methanobacteriota</taxon>
        <taxon>Stenosarchaea group</taxon>
        <taxon>Halobacteria</taxon>
        <taxon>Halobacteriales</taxon>
        <taxon>Haloferacaceae</taxon>
        <taxon>Halorubrum</taxon>
    </lineage>
</organism>
<dbReference type="EMBL" id="JBHSXI010000001">
    <property type="protein sequence ID" value="MFC6888221.1"/>
    <property type="molecule type" value="Genomic_DNA"/>
</dbReference>
<name>A0ABD5UMX5_9EURY</name>
<dbReference type="InterPro" id="IPR013783">
    <property type="entry name" value="Ig-like_fold"/>
</dbReference>
<feature type="transmembrane region" description="Helical" evidence="2">
    <location>
        <begin position="380"/>
        <end position="399"/>
    </location>
</feature>